<name>A0ABR8PZ02_9CLOT</name>
<protein>
    <submittedName>
        <fullName evidence="1">YukJ family protein</fullName>
    </submittedName>
</protein>
<comment type="caution">
    <text evidence="1">The sequence shown here is derived from an EMBL/GenBank/DDBJ whole genome shotgun (WGS) entry which is preliminary data.</text>
</comment>
<keyword evidence="2" id="KW-1185">Reference proteome</keyword>
<sequence>MGLSNGYGVAIGTLKNYYRDPINNYGQYYHANVELQTPLGIYKCAIDVDSKSLPNGVEWRVVELGNADLKGLLSFSSGWYPLESNSSSGALDYIRSKEFQPNVKPQWKQGTSKDALIDLEPLLINTKRIYIFGEPFTNGLGVHNIHQNQGDPDGSTWWNENGIWQDGGTIIERQDHSVVAFLNKFITQSYSTDNNGHQIEAISYKDLKVIDPMALILGPHSKAYLIWCEIHHPNLPKVADVKQLMESMTTEERELALLNAKAIKRQGKLFMEYGEVVEKTLK</sequence>
<gene>
    <name evidence="1" type="ORF">H9661_18700</name>
</gene>
<accession>A0ABR8PZ02</accession>
<dbReference type="EMBL" id="JACSRA010000047">
    <property type="protein sequence ID" value="MBD7913386.1"/>
    <property type="molecule type" value="Genomic_DNA"/>
</dbReference>
<organism evidence="1 2">
    <name type="scientific">Clostridium cibarium</name>
    <dbReference type="NCBI Taxonomy" id="2762247"/>
    <lineage>
        <taxon>Bacteria</taxon>
        <taxon>Bacillati</taxon>
        <taxon>Bacillota</taxon>
        <taxon>Clostridia</taxon>
        <taxon>Eubacteriales</taxon>
        <taxon>Clostridiaceae</taxon>
        <taxon>Clostridium</taxon>
    </lineage>
</organism>
<proteinExistence type="predicted"/>
<dbReference type="Proteomes" id="UP000627781">
    <property type="component" value="Unassembled WGS sequence"/>
</dbReference>
<evidence type="ECO:0000313" key="1">
    <source>
        <dbReference type="EMBL" id="MBD7913386.1"/>
    </source>
</evidence>
<dbReference type="InterPro" id="IPR019268">
    <property type="entry name" value="DUF2278"/>
</dbReference>
<dbReference type="Pfam" id="PF10042">
    <property type="entry name" value="DUF2278"/>
    <property type="match status" value="1"/>
</dbReference>
<dbReference type="RefSeq" id="WP_143316475.1">
    <property type="nucleotide sequence ID" value="NZ_JACSRA010000047.1"/>
</dbReference>
<evidence type="ECO:0000313" key="2">
    <source>
        <dbReference type="Proteomes" id="UP000627781"/>
    </source>
</evidence>
<reference evidence="1 2" key="1">
    <citation type="submission" date="2020-08" db="EMBL/GenBank/DDBJ databases">
        <title>A Genomic Blueprint of the Chicken Gut Microbiome.</title>
        <authorList>
            <person name="Gilroy R."/>
            <person name="Ravi A."/>
            <person name="Getino M."/>
            <person name="Pursley I."/>
            <person name="Horton D.L."/>
            <person name="Alikhan N.-F."/>
            <person name="Baker D."/>
            <person name="Gharbi K."/>
            <person name="Hall N."/>
            <person name="Watson M."/>
            <person name="Adriaenssens E.M."/>
            <person name="Foster-Nyarko E."/>
            <person name="Jarju S."/>
            <person name="Secka A."/>
            <person name="Antonio M."/>
            <person name="Oren A."/>
            <person name="Chaudhuri R."/>
            <person name="La Ragione R.M."/>
            <person name="Hildebrand F."/>
            <person name="Pallen M.J."/>
        </authorList>
    </citation>
    <scope>NUCLEOTIDE SEQUENCE [LARGE SCALE GENOMIC DNA]</scope>
    <source>
        <strain evidence="1 2">Sa3CVN1</strain>
    </source>
</reference>